<dbReference type="Gene3D" id="2.30.30.180">
    <property type="entry name" value="Ribosome maturation factor RimP, C-terminal domain"/>
    <property type="match status" value="1"/>
</dbReference>
<evidence type="ECO:0000259" key="4">
    <source>
        <dbReference type="Pfam" id="PF02576"/>
    </source>
</evidence>
<reference evidence="6 7" key="1">
    <citation type="submission" date="2020-08" db="EMBL/GenBank/DDBJ databases">
        <title>Bridging the membrane lipid divide: bacteria of the FCB group superphylum have the potential to synthesize archaeal ether lipids.</title>
        <authorList>
            <person name="Villanueva L."/>
            <person name="Von Meijenfeldt F.A.B."/>
            <person name="Westbye A.B."/>
            <person name="Yadav S."/>
            <person name="Hopmans E.C."/>
            <person name="Dutilh B.E."/>
            <person name="Sinninghe Damste J.S."/>
        </authorList>
    </citation>
    <scope>NUCLEOTIDE SEQUENCE [LARGE SCALE GENOMIC DNA]</scope>
    <source>
        <strain evidence="6">NIOZ-UU100</strain>
    </source>
</reference>
<dbReference type="Pfam" id="PF17384">
    <property type="entry name" value="DUF150_C"/>
    <property type="match status" value="1"/>
</dbReference>
<dbReference type="InterPro" id="IPR036847">
    <property type="entry name" value="RimP_C_sf"/>
</dbReference>
<dbReference type="GO" id="GO:0000028">
    <property type="term" value="P:ribosomal small subunit assembly"/>
    <property type="evidence" value="ECO:0007669"/>
    <property type="project" value="TreeGrafter"/>
</dbReference>
<dbReference type="PANTHER" id="PTHR33867:SF1">
    <property type="entry name" value="RIBOSOME MATURATION FACTOR RIMP"/>
    <property type="match status" value="1"/>
</dbReference>
<name>A0A8J6PAB0_9GAMM</name>
<gene>
    <name evidence="3 6" type="primary">rimP</name>
    <name evidence="6" type="ORF">H8D24_02405</name>
</gene>
<evidence type="ECO:0000313" key="7">
    <source>
        <dbReference type="Proteomes" id="UP000654401"/>
    </source>
</evidence>
<dbReference type="Pfam" id="PF02576">
    <property type="entry name" value="RimP_N"/>
    <property type="match status" value="1"/>
</dbReference>
<dbReference type="EMBL" id="JACNFK010000019">
    <property type="protein sequence ID" value="MBC8519246.1"/>
    <property type="molecule type" value="Genomic_DNA"/>
</dbReference>
<dbReference type="Proteomes" id="UP000654401">
    <property type="component" value="Unassembled WGS sequence"/>
</dbReference>
<comment type="subcellular location">
    <subcellularLocation>
        <location evidence="3">Cytoplasm</location>
    </subcellularLocation>
</comment>
<dbReference type="GO" id="GO:0006412">
    <property type="term" value="P:translation"/>
    <property type="evidence" value="ECO:0007669"/>
    <property type="project" value="TreeGrafter"/>
</dbReference>
<organism evidence="6 7">
    <name type="scientific">Candidatus Thiopontia autotrophica</name>
    <dbReference type="NCBI Taxonomy" id="2841688"/>
    <lineage>
        <taxon>Bacteria</taxon>
        <taxon>Pseudomonadati</taxon>
        <taxon>Pseudomonadota</taxon>
        <taxon>Gammaproteobacteria</taxon>
        <taxon>Candidatus Thiopontia</taxon>
    </lineage>
</organism>
<dbReference type="GO" id="GO:0005829">
    <property type="term" value="C:cytosol"/>
    <property type="evidence" value="ECO:0007669"/>
    <property type="project" value="TreeGrafter"/>
</dbReference>
<keyword evidence="2 3" id="KW-0690">Ribosome biogenesis</keyword>
<dbReference type="InterPro" id="IPR028989">
    <property type="entry name" value="RimP_N"/>
</dbReference>
<dbReference type="SUPFAM" id="SSF75420">
    <property type="entry name" value="YhbC-like, N-terminal domain"/>
    <property type="match status" value="1"/>
</dbReference>
<dbReference type="FunFam" id="3.30.300.70:FF:000001">
    <property type="entry name" value="Ribosome maturation factor RimP"/>
    <property type="match status" value="1"/>
</dbReference>
<accession>A0A8J6PAB0</accession>
<feature type="domain" description="Ribosome maturation factor RimP N-terminal" evidence="4">
    <location>
        <begin position="11"/>
        <end position="83"/>
    </location>
</feature>
<dbReference type="AlphaFoldDB" id="A0A8J6PAB0"/>
<protein>
    <recommendedName>
        <fullName evidence="3">Ribosome maturation factor RimP</fullName>
    </recommendedName>
</protein>
<dbReference type="SUPFAM" id="SSF74942">
    <property type="entry name" value="YhbC-like, C-terminal domain"/>
    <property type="match status" value="1"/>
</dbReference>
<comment type="similarity">
    <text evidence="3">Belongs to the RimP family.</text>
</comment>
<dbReference type="CDD" id="cd01734">
    <property type="entry name" value="YlxS_C"/>
    <property type="match status" value="1"/>
</dbReference>
<dbReference type="NCBIfam" id="NF000927">
    <property type="entry name" value="PRK00092.1-1"/>
    <property type="match status" value="1"/>
</dbReference>
<dbReference type="PANTHER" id="PTHR33867">
    <property type="entry name" value="RIBOSOME MATURATION FACTOR RIMP"/>
    <property type="match status" value="1"/>
</dbReference>
<dbReference type="Gene3D" id="3.30.300.70">
    <property type="entry name" value="RimP-like superfamily, N-terminal"/>
    <property type="match status" value="1"/>
</dbReference>
<sequence>MATIREKLHTLIAPVVEGLGYELVGIEYLPQGKHSILRIFIDHKDGITLDDCTEVSHQLSALLDIEDPLNGHYNLEISSPGLERPLFVEEHYVRFAGNMVFVRTSCPIDGRRKFEGVLKGVEEGDVVVEIGEESFRIPLLQIDKAHLVA</sequence>
<feature type="domain" description="Ribosome maturation factor RimP C-terminal" evidence="5">
    <location>
        <begin position="86"/>
        <end position="148"/>
    </location>
</feature>
<comment type="function">
    <text evidence="3">Required for maturation of 30S ribosomal subunits.</text>
</comment>
<dbReference type="InterPro" id="IPR035956">
    <property type="entry name" value="RimP_N_sf"/>
</dbReference>
<evidence type="ECO:0000256" key="2">
    <source>
        <dbReference type="ARBA" id="ARBA00022517"/>
    </source>
</evidence>
<dbReference type="HAMAP" id="MF_01077">
    <property type="entry name" value="RimP"/>
    <property type="match status" value="1"/>
</dbReference>
<evidence type="ECO:0000259" key="5">
    <source>
        <dbReference type="Pfam" id="PF17384"/>
    </source>
</evidence>
<dbReference type="InterPro" id="IPR028998">
    <property type="entry name" value="RimP_C"/>
</dbReference>
<evidence type="ECO:0000313" key="6">
    <source>
        <dbReference type="EMBL" id="MBC8519246.1"/>
    </source>
</evidence>
<keyword evidence="1 3" id="KW-0963">Cytoplasm</keyword>
<evidence type="ECO:0000256" key="3">
    <source>
        <dbReference type="HAMAP-Rule" id="MF_01077"/>
    </source>
</evidence>
<dbReference type="InterPro" id="IPR003728">
    <property type="entry name" value="Ribosome_maturation_RimP"/>
</dbReference>
<proteinExistence type="inferred from homology"/>
<comment type="caution">
    <text evidence="6">The sequence shown here is derived from an EMBL/GenBank/DDBJ whole genome shotgun (WGS) entry which is preliminary data.</text>
</comment>
<evidence type="ECO:0000256" key="1">
    <source>
        <dbReference type="ARBA" id="ARBA00022490"/>
    </source>
</evidence>